<gene>
    <name evidence="5" type="ORF">G1H11_21390</name>
</gene>
<dbReference type="SMART" id="SM00354">
    <property type="entry name" value="HTH_LACI"/>
    <property type="match status" value="1"/>
</dbReference>
<dbReference type="PANTHER" id="PTHR30146">
    <property type="entry name" value="LACI-RELATED TRANSCRIPTIONAL REPRESSOR"/>
    <property type="match status" value="1"/>
</dbReference>
<dbReference type="PROSITE" id="PS00356">
    <property type="entry name" value="HTH_LACI_1"/>
    <property type="match status" value="1"/>
</dbReference>
<dbReference type="InterPro" id="IPR010982">
    <property type="entry name" value="Lambda_DNA-bd_dom_sf"/>
</dbReference>
<dbReference type="EMBL" id="JAAGOB010000014">
    <property type="protein sequence ID" value="NED97856.1"/>
    <property type="molecule type" value="Genomic_DNA"/>
</dbReference>
<dbReference type="CDD" id="cd01392">
    <property type="entry name" value="HTH_LacI"/>
    <property type="match status" value="1"/>
</dbReference>
<evidence type="ECO:0000256" key="1">
    <source>
        <dbReference type="ARBA" id="ARBA00023015"/>
    </source>
</evidence>
<dbReference type="AlphaFoldDB" id="A0A6N9YS20"/>
<dbReference type="RefSeq" id="WP_163820648.1">
    <property type="nucleotide sequence ID" value="NZ_JAAGOB010000014.1"/>
</dbReference>
<comment type="caution">
    <text evidence="5">The sequence shown here is derived from an EMBL/GenBank/DDBJ whole genome shotgun (WGS) entry which is preliminary data.</text>
</comment>
<dbReference type="Gene3D" id="1.10.260.40">
    <property type="entry name" value="lambda repressor-like DNA-binding domains"/>
    <property type="match status" value="1"/>
</dbReference>
<sequence>MNRFKDGGGDERKLTGIREVARIAGVSVGTVSNVLNRPDVVAEATRQRVHAVIEQLEFVPNRGAADLRSGRSRMIGLVVPDITNPFFAEVARGAVNAANEDNIAVVLCNSDHAASQEDRYLDVLEQHRVAGVLINPLGKVPSRLESLRDRGLKVVCVDRSVRKSAYCSVSVDDVRGGEIAVEHLLAPGARRLVLVNGPASLRPCADRRRGAWRALDKAGLSRDSLTEVVCRSMTIRAGVEAGARMLQLPELPDAVFCTNDLLAIGVMRALVNAGVGVPGDVAIVGYDDIDLAADAAVPLTSVSQPKFALGRKAMQLLLAEIAEGSSHEHERIAFQPDLTVRDSSAAPKAG</sequence>
<dbReference type="Proteomes" id="UP000469185">
    <property type="component" value="Unassembled WGS sequence"/>
</dbReference>
<name>A0A6N9YS20_9ACTN</name>
<dbReference type="PANTHER" id="PTHR30146:SF109">
    <property type="entry name" value="HTH-TYPE TRANSCRIPTIONAL REGULATOR GALS"/>
    <property type="match status" value="1"/>
</dbReference>
<dbReference type="InterPro" id="IPR028082">
    <property type="entry name" value="Peripla_BP_I"/>
</dbReference>
<keyword evidence="3" id="KW-0804">Transcription</keyword>
<keyword evidence="1" id="KW-0805">Transcription regulation</keyword>
<evidence type="ECO:0000259" key="4">
    <source>
        <dbReference type="PROSITE" id="PS50932"/>
    </source>
</evidence>
<dbReference type="Pfam" id="PF00356">
    <property type="entry name" value="LacI"/>
    <property type="match status" value="1"/>
</dbReference>
<keyword evidence="2" id="KW-0238">DNA-binding</keyword>
<keyword evidence="6" id="KW-1185">Reference proteome</keyword>
<dbReference type="CDD" id="cd06293">
    <property type="entry name" value="PBP1_LacI-like"/>
    <property type="match status" value="1"/>
</dbReference>
<reference evidence="5 6" key="1">
    <citation type="submission" date="2020-02" db="EMBL/GenBank/DDBJ databases">
        <authorList>
            <person name="Li X.-J."/>
            <person name="Feng X.-M."/>
        </authorList>
    </citation>
    <scope>NUCLEOTIDE SEQUENCE [LARGE SCALE GENOMIC DNA]</scope>
    <source>
        <strain evidence="5 6">CGMCC 4.7225</strain>
    </source>
</reference>
<evidence type="ECO:0000256" key="2">
    <source>
        <dbReference type="ARBA" id="ARBA00023125"/>
    </source>
</evidence>
<evidence type="ECO:0000313" key="5">
    <source>
        <dbReference type="EMBL" id="NED97856.1"/>
    </source>
</evidence>
<dbReference type="SUPFAM" id="SSF53822">
    <property type="entry name" value="Periplasmic binding protein-like I"/>
    <property type="match status" value="1"/>
</dbReference>
<dbReference type="GO" id="GO:0003700">
    <property type="term" value="F:DNA-binding transcription factor activity"/>
    <property type="evidence" value="ECO:0007669"/>
    <property type="project" value="TreeGrafter"/>
</dbReference>
<dbReference type="PROSITE" id="PS50932">
    <property type="entry name" value="HTH_LACI_2"/>
    <property type="match status" value="1"/>
</dbReference>
<dbReference type="InterPro" id="IPR000843">
    <property type="entry name" value="HTH_LacI"/>
</dbReference>
<accession>A0A6N9YS20</accession>
<evidence type="ECO:0000313" key="6">
    <source>
        <dbReference type="Proteomes" id="UP000469185"/>
    </source>
</evidence>
<dbReference type="SUPFAM" id="SSF47413">
    <property type="entry name" value="lambda repressor-like DNA-binding domains"/>
    <property type="match status" value="1"/>
</dbReference>
<dbReference type="InterPro" id="IPR001761">
    <property type="entry name" value="Peripla_BP/Lac1_sug-bd_dom"/>
</dbReference>
<dbReference type="GO" id="GO:0000976">
    <property type="term" value="F:transcription cis-regulatory region binding"/>
    <property type="evidence" value="ECO:0007669"/>
    <property type="project" value="TreeGrafter"/>
</dbReference>
<dbReference type="Pfam" id="PF00532">
    <property type="entry name" value="Peripla_BP_1"/>
    <property type="match status" value="1"/>
</dbReference>
<proteinExistence type="predicted"/>
<organism evidence="5 6">
    <name type="scientific">Phytoactinopolyspora alkaliphila</name>
    <dbReference type="NCBI Taxonomy" id="1783498"/>
    <lineage>
        <taxon>Bacteria</taxon>
        <taxon>Bacillati</taxon>
        <taxon>Actinomycetota</taxon>
        <taxon>Actinomycetes</taxon>
        <taxon>Jiangellales</taxon>
        <taxon>Jiangellaceae</taxon>
        <taxon>Phytoactinopolyspora</taxon>
    </lineage>
</organism>
<evidence type="ECO:0000256" key="3">
    <source>
        <dbReference type="ARBA" id="ARBA00023163"/>
    </source>
</evidence>
<dbReference type="Gene3D" id="3.40.50.2300">
    <property type="match status" value="2"/>
</dbReference>
<feature type="domain" description="HTH lacI-type" evidence="4">
    <location>
        <begin position="15"/>
        <end position="69"/>
    </location>
</feature>
<protein>
    <submittedName>
        <fullName evidence="5">LacI family transcriptional regulator</fullName>
    </submittedName>
</protein>